<evidence type="ECO:0000313" key="2">
    <source>
        <dbReference type="Proteomes" id="UP000789525"/>
    </source>
</evidence>
<comment type="caution">
    <text evidence="1">The sequence shown here is derived from an EMBL/GenBank/DDBJ whole genome shotgun (WGS) entry which is preliminary data.</text>
</comment>
<protein>
    <submittedName>
        <fullName evidence="1">13939_t:CDS:1</fullName>
    </submittedName>
</protein>
<dbReference type="EMBL" id="CAJVPT010026454">
    <property type="protein sequence ID" value="CAG8679479.1"/>
    <property type="molecule type" value="Genomic_DNA"/>
</dbReference>
<evidence type="ECO:0000313" key="1">
    <source>
        <dbReference type="EMBL" id="CAG8679479.1"/>
    </source>
</evidence>
<keyword evidence="2" id="KW-1185">Reference proteome</keyword>
<accession>A0ACA9NY13</accession>
<reference evidence="1" key="1">
    <citation type="submission" date="2021-06" db="EMBL/GenBank/DDBJ databases">
        <authorList>
            <person name="Kallberg Y."/>
            <person name="Tangrot J."/>
            <person name="Rosling A."/>
        </authorList>
    </citation>
    <scope>NUCLEOTIDE SEQUENCE</scope>
    <source>
        <strain evidence="1">CL356</strain>
    </source>
</reference>
<name>A0ACA9NY13_9GLOM</name>
<dbReference type="Proteomes" id="UP000789525">
    <property type="component" value="Unassembled WGS sequence"/>
</dbReference>
<proteinExistence type="predicted"/>
<feature type="non-terminal residue" evidence="1">
    <location>
        <position position="303"/>
    </location>
</feature>
<organism evidence="1 2">
    <name type="scientific">Acaulospora colombiana</name>
    <dbReference type="NCBI Taxonomy" id="27376"/>
    <lineage>
        <taxon>Eukaryota</taxon>
        <taxon>Fungi</taxon>
        <taxon>Fungi incertae sedis</taxon>
        <taxon>Mucoromycota</taxon>
        <taxon>Glomeromycotina</taxon>
        <taxon>Glomeromycetes</taxon>
        <taxon>Diversisporales</taxon>
        <taxon>Acaulosporaceae</taxon>
        <taxon>Acaulospora</taxon>
    </lineage>
</organism>
<gene>
    <name evidence="1" type="ORF">ACOLOM_LOCUS9274</name>
</gene>
<sequence length="303" mass="31887">MAEAPSQSVDTRSTTVEASSNSSLTSSTSVLENSTFAASGENAPRLSPTTTPSDSESKSTDSISLSSSYAADIKTVTTTMVLMFTSDVDTVFPTSPSESIRFEAITIVTDLSSADGESITVSGSDEGTAGPPAEEDDTLLLAISTSTVSQDISRLQPVPPPQSSSSHSESLSNDNTFENGSYTAVRAEPVLSQVYETTLGDGTYVTESALYETRVPIPTAQSNGQDNIASDGRERPTLPGIYEPVTNPPVGFFKKPAAAAGVFIAIMLVLGSLVWMFFIIRRHRQAVAAAANQKRPIFAYGST</sequence>